<keyword evidence="5" id="KW-1185">Reference proteome</keyword>
<dbReference type="SUPFAM" id="SSF51230">
    <property type="entry name" value="Single hybrid motif"/>
    <property type="match status" value="1"/>
</dbReference>
<comment type="cofactor">
    <cofactor evidence="1">
        <name>(R)-lipoate</name>
        <dbReference type="ChEBI" id="CHEBI:83088"/>
    </cofactor>
</comment>
<gene>
    <name evidence="4" type="ORF">V5F32_02310</name>
</gene>
<protein>
    <submittedName>
        <fullName evidence="4">Acetoin dehydrogenase dihydrolipoyllysine-residue acetyltransferase subunit</fullName>
        <ecNumber evidence="4">2.3.1.12</ecNumber>
    </submittedName>
</protein>
<dbReference type="InterPro" id="IPR011053">
    <property type="entry name" value="Single_hybrid_motif"/>
</dbReference>
<dbReference type="NCBIfam" id="NF011457">
    <property type="entry name" value="PRK14875.1"/>
    <property type="match status" value="1"/>
</dbReference>
<reference evidence="4 5" key="1">
    <citation type="submission" date="2024-02" db="EMBL/GenBank/DDBJ databases">
        <title>Expansion and revision of Xanthobacter and proposal of Roseixanthobacter gen. nov.</title>
        <authorList>
            <person name="Soltysiak M.P.M."/>
            <person name="Jalihal A."/>
            <person name="Ory A."/>
            <person name="Chrisophersen C."/>
            <person name="Lee A.D."/>
            <person name="Boulton J."/>
            <person name="Springer M."/>
        </authorList>
    </citation>
    <scope>NUCLEOTIDE SEQUENCE [LARGE SCALE GENOMIC DNA]</scope>
    <source>
        <strain evidence="4 5">23A</strain>
    </source>
</reference>
<dbReference type="SUPFAM" id="SSF53474">
    <property type="entry name" value="alpha/beta-Hydrolases"/>
    <property type="match status" value="1"/>
</dbReference>
<dbReference type="Proteomes" id="UP001604002">
    <property type="component" value="Unassembled WGS sequence"/>
</dbReference>
<dbReference type="Gene3D" id="3.40.50.1820">
    <property type="entry name" value="alpha/beta hydrolase"/>
    <property type="match status" value="1"/>
</dbReference>
<dbReference type="InterPro" id="IPR000073">
    <property type="entry name" value="AB_hydrolase_1"/>
</dbReference>
<evidence type="ECO:0000256" key="2">
    <source>
        <dbReference type="ARBA" id="ARBA00022823"/>
    </source>
</evidence>
<dbReference type="InterPro" id="IPR003016">
    <property type="entry name" value="2-oxoA_DH_lipoyl-BS"/>
</dbReference>
<keyword evidence="2" id="KW-0450">Lipoyl</keyword>
<name>A0ABW6ZR87_9HYPH</name>
<dbReference type="RefSeq" id="WP_393991034.1">
    <property type="nucleotide sequence ID" value="NZ_JBAFVH010000001.1"/>
</dbReference>
<dbReference type="PROSITE" id="PS50968">
    <property type="entry name" value="BIOTINYL_LIPOYL"/>
    <property type="match status" value="1"/>
</dbReference>
<evidence type="ECO:0000259" key="3">
    <source>
        <dbReference type="PROSITE" id="PS50968"/>
    </source>
</evidence>
<dbReference type="PROSITE" id="PS00189">
    <property type="entry name" value="LIPOYL"/>
    <property type="match status" value="1"/>
</dbReference>
<dbReference type="InterPro" id="IPR029058">
    <property type="entry name" value="AB_hydrolase_fold"/>
</dbReference>
<dbReference type="PANTHER" id="PTHR46438:SF11">
    <property type="entry name" value="LIPASE-RELATED"/>
    <property type="match status" value="1"/>
</dbReference>
<dbReference type="PRINTS" id="PR00111">
    <property type="entry name" value="ABHYDROLASE"/>
</dbReference>
<evidence type="ECO:0000313" key="4">
    <source>
        <dbReference type="EMBL" id="MFG1370987.1"/>
    </source>
</evidence>
<evidence type="ECO:0000256" key="1">
    <source>
        <dbReference type="ARBA" id="ARBA00001938"/>
    </source>
</evidence>
<keyword evidence="4" id="KW-0808">Transferase</keyword>
<dbReference type="Pfam" id="PF00364">
    <property type="entry name" value="Biotin_lipoyl"/>
    <property type="match status" value="1"/>
</dbReference>
<feature type="domain" description="Lipoyl-binding" evidence="3">
    <location>
        <begin position="6"/>
        <end position="81"/>
    </location>
</feature>
<dbReference type="EMBL" id="JBAFVH010000001">
    <property type="protein sequence ID" value="MFG1370987.1"/>
    <property type="molecule type" value="Genomic_DNA"/>
</dbReference>
<dbReference type="InterPro" id="IPR000089">
    <property type="entry name" value="Biotin_lipoyl"/>
</dbReference>
<dbReference type="GO" id="GO:0004742">
    <property type="term" value="F:dihydrolipoyllysine-residue acetyltransferase activity"/>
    <property type="evidence" value="ECO:0007669"/>
    <property type="project" value="UniProtKB-EC"/>
</dbReference>
<sequence length="372" mass="39254">MLDTRIKPIVMPKWGLSMSEGKVTGWLKPPGTKISVGDEILEVETDKIAGVVEAGDAGILRRAIGARDTIYPVKALIGVIADEEVSDDEIDAFVAGYAAPAEDDGAAEESGPKYEFADTPFGRLRYAKRGEGERAIVLIHGFGGDLDNWLFNIDALAGAGTVYALDLPGHGQSDKVIGEASLGWLSGAVLAFMDTIGLGKAHLVGHSMGGAVAMRTALDQPGRVASLGLIGSAGLGAEINSGYTDGFVAGSSRRDMKPVLEQLFHDPGTVTRQLVEDILKYKRLDGVDDALRALSASLFPASRQSEILADRLKAADVPVLVVFGASDKVIPPAHAQALGKRARAEVLGEAGHMVQMEKANKVNELLLDHIGR</sequence>
<comment type="caution">
    <text evidence="4">The sequence shown here is derived from an EMBL/GenBank/DDBJ whole genome shotgun (WGS) entry which is preliminary data.</text>
</comment>
<dbReference type="PANTHER" id="PTHR46438">
    <property type="entry name" value="ALPHA/BETA-HYDROLASES SUPERFAMILY PROTEIN"/>
    <property type="match status" value="1"/>
</dbReference>
<accession>A0ABW6ZR87</accession>
<evidence type="ECO:0000313" key="5">
    <source>
        <dbReference type="Proteomes" id="UP001604002"/>
    </source>
</evidence>
<proteinExistence type="predicted"/>
<dbReference type="EC" id="2.3.1.12" evidence="4"/>
<dbReference type="Pfam" id="PF00561">
    <property type="entry name" value="Abhydrolase_1"/>
    <property type="match status" value="1"/>
</dbReference>
<organism evidence="4 5">
    <name type="scientific">Xanthobacter oligotrophicus</name>
    <dbReference type="NCBI Taxonomy" id="2607286"/>
    <lineage>
        <taxon>Bacteria</taxon>
        <taxon>Pseudomonadati</taxon>
        <taxon>Pseudomonadota</taxon>
        <taxon>Alphaproteobacteria</taxon>
        <taxon>Hyphomicrobiales</taxon>
        <taxon>Xanthobacteraceae</taxon>
        <taxon>Xanthobacter</taxon>
    </lineage>
</organism>
<dbReference type="CDD" id="cd06849">
    <property type="entry name" value="lipoyl_domain"/>
    <property type="match status" value="1"/>
</dbReference>
<keyword evidence="4" id="KW-0012">Acyltransferase</keyword>
<dbReference type="Gene3D" id="2.40.50.100">
    <property type="match status" value="1"/>
</dbReference>